<evidence type="ECO:0000256" key="1">
    <source>
        <dbReference type="ARBA" id="ARBA00022485"/>
    </source>
</evidence>
<dbReference type="SUPFAM" id="SSF52141">
    <property type="entry name" value="Uracil-DNA glycosylase-like"/>
    <property type="match status" value="1"/>
</dbReference>
<proteinExistence type="inferred from homology"/>
<dbReference type="AlphaFoldDB" id="A0A809SAA0"/>
<keyword evidence="2" id="KW-0479">Metal-binding</keyword>
<evidence type="ECO:0000256" key="8">
    <source>
        <dbReference type="ARBA" id="ARBA00023779"/>
    </source>
</evidence>
<dbReference type="GO" id="GO:0033958">
    <property type="term" value="F:DNA-deoxyinosine glycosylase activity"/>
    <property type="evidence" value="ECO:0007669"/>
    <property type="project" value="InterPro"/>
</dbReference>
<dbReference type="Pfam" id="PF03167">
    <property type="entry name" value="UDG"/>
    <property type="match status" value="1"/>
</dbReference>
<evidence type="ECO:0000313" key="12">
    <source>
        <dbReference type="Proteomes" id="UP000463939"/>
    </source>
</evidence>
<evidence type="ECO:0000256" key="5">
    <source>
        <dbReference type="ARBA" id="ARBA00023004"/>
    </source>
</evidence>
<dbReference type="KEGG" id="sniv:SFSGTM_25610"/>
<name>A0A809SAA0_9PROT</name>
<sequence>MSAVFDAQCTECPRLAGFLAQVRTDYPTYYARPVAAFGDVEPRLLIVGLAPGLHGANRSGRPFTGDYAGILLYETLHQFGYASAPVSTRVDDGLVLQGCRITNAVKCLPPANKPETAEIRQCNHYLQAELAGLPANISILALGAVAHAAVLMACGVPAKAHKFAHGAVHELASGQRLYDSYHCSRYNTNTRRLTPEMFKAVFAKIKSDNG</sequence>
<feature type="domain" description="Uracil-DNA glycosylase-like" evidence="10">
    <location>
        <begin position="35"/>
        <end position="202"/>
    </location>
</feature>
<dbReference type="PANTHER" id="PTHR33693:SF3">
    <property type="entry name" value="TYPE-5 URACIL-DNA GLYCOSYLASE"/>
    <property type="match status" value="1"/>
</dbReference>
<dbReference type="SMART" id="SM00987">
    <property type="entry name" value="UreE_C"/>
    <property type="match status" value="1"/>
</dbReference>
<dbReference type="RefSeq" id="WP_162085571.1">
    <property type="nucleotide sequence ID" value="NZ_AP021881.1"/>
</dbReference>
<evidence type="ECO:0000313" key="11">
    <source>
        <dbReference type="EMBL" id="BBP01853.1"/>
    </source>
</evidence>
<dbReference type="InterPro" id="IPR036895">
    <property type="entry name" value="Uracil-DNA_glycosylase-like_sf"/>
</dbReference>
<gene>
    <name evidence="11" type="ORF">SFSGTM_25610</name>
</gene>
<dbReference type="EMBL" id="AP021881">
    <property type="protein sequence ID" value="BBP01853.1"/>
    <property type="molecule type" value="Genomic_DNA"/>
</dbReference>
<evidence type="ECO:0000256" key="9">
    <source>
        <dbReference type="ARBA" id="ARBA00023887"/>
    </source>
</evidence>
<dbReference type="InterPro" id="IPR005122">
    <property type="entry name" value="Uracil-DNA_glycosylase-like"/>
</dbReference>
<reference evidence="12" key="1">
    <citation type="submission" date="2019-11" db="EMBL/GenBank/DDBJ databases">
        <title>Isolation and characterization of a novel species in the genus Sulfuriferula.</title>
        <authorList>
            <person name="Mochizuki J."/>
            <person name="Kojima H."/>
            <person name="Fukui M."/>
        </authorList>
    </citation>
    <scope>NUCLEOTIDE SEQUENCE [LARGE SCALE GENOMIC DNA]</scope>
    <source>
        <strain evidence="12">SGTM</strain>
    </source>
</reference>
<evidence type="ECO:0000256" key="7">
    <source>
        <dbReference type="ARBA" id="ARBA00023204"/>
    </source>
</evidence>
<keyword evidence="6" id="KW-0411">Iron-sulfur</keyword>
<dbReference type="Proteomes" id="UP000463939">
    <property type="component" value="Chromosome"/>
</dbReference>
<dbReference type="InterPro" id="IPR044147">
    <property type="entry name" value="UdgB-like"/>
</dbReference>
<dbReference type="InterPro" id="IPR051536">
    <property type="entry name" value="UDG_Type-4/5"/>
</dbReference>
<keyword evidence="3" id="KW-0227">DNA damage</keyword>
<keyword evidence="1" id="KW-0004">4Fe-4S</keyword>
<evidence type="ECO:0000256" key="4">
    <source>
        <dbReference type="ARBA" id="ARBA00022801"/>
    </source>
</evidence>
<evidence type="ECO:0000256" key="3">
    <source>
        <dbReference type="ARBA" id="ARBA00022763"/>
    </source>
</evidence>
<dbReference type="GO" id="GO:0006284">
    <property type="term" value="P:base-excision repair"/>
    <property type="evidence" value="ECO:0007669"/>
    <property type="project" value="InterPro"/>
</dbReference>
<evidence type="ECO:0000256" key="2">
    <source>
        <dbReference type="ARBA" id="ARBA00022723"/>
    </source>
</evidence>
<organism evidence="11 12">
    <name type="scientific">Sulfuriferula nivalis</name>
    <dbReference type="NCBI Taxonomy" id="2675298"/>
    <lineage>
        <taxon>Bacteria</taxon>
        <taxon>Pseudomonadati</taxon>
        <taxon>Pseudomonadota</taxon>
        <taxon>Betaproteobacteria</taxon>
        <taxon>Nitrosomonadales</taxon>
        <taxon>Sulfuricellaceae</taxon>
        <taxon>Sulfuriferula</taxon>
    </lineage>
</organism>
<accession>A0A809SAA0</accession>
<dbReference type="Gene3D" id="3.40.470.10">
    <property type="entry name" value="Uracil-DNA glycosylase-like domain"/>
    <property type="match status" value="1"/>
</dbReference>
<keyword evidence="4" id="KW-0378">Hydrolase</keyword>
<dbReference type="PANTHER" id="PTHR33693">
    <property type="entry name" value="TYPE-5 URACIL-DNA GLYCOSYLASE"/>
    <property type="match status" value="1"/>
</dbReference>
<protein>
    <recommendedName>
        <fullName evidence="9">Type-5 uracil-DNA glycosylase</fullName>
    </recommendedName>
</protein>
<dbReference type="GO" id="GO:0046872">
    <property type="term" value="F:metal ion binding"/>
    <property type="evidence" value="ECO:0007669"/>
    <property type="project" value="UniProtKB-KW"/>
</dbReference>
<dbReference type="CDD" id="cd10031">
    <property type="entry name" value="UDG-F5_TTUDGB_like"/>
    <property type="match status" value="1"/>
</dbReference>
<evidence type="ECO:0000256" key="6">
    <source>
        <dbReference type="ARBA" id="ARBA00023014"/>
    </source>
</evidence>
<dbReference type="SMART" id="SM00986">
    <property type="entry name" value="UDG"/>
    <property type="match status" value="1"/>
</dbReference>
<keyword evidence="5" id="KW-0408">Iron</keyword>
<keyword evidence="7" id="KW-0234">DNA repair</keyword>
<keyword evidence="12" id="KW-1185">Reference proteome</keyword>
<dbReference type="GO" id="GO:0051539">
    <property type="term" value="F:4 iron, 4 sulfur cluster binding"/>
    <property type="evidence" value="ECO:0007669"/>
    <property type="project" value="UniProtKB-KW"/>
</dbReference>
<evidence type="ECO:0000259" key="10">
    <source>
        <dbReference type="SMART" id="SM00986"/>
    </source>
</evidence>
<dbReference type="GO" id="GO:0004844">
    <property type="term" value="F:uracil DNA N-glycosylase activity"/>
    <property type="evidence" value="ECO:0007669"/>
    <property type="project" value="InterPro"/>
</dbReference>
<comment type="similarity">
    <text evidence="8">Belongs to the uracil-DNA glycosylase (UDG) superfamily. Type 5 (UDGb) family.</text>
</comment>